<gene>
    <name evidence="2" type="ORF">LQ327_09375</name>
</gene>
<dbReference type="Proteomes" id="UP001199469">
    <property type="component" value="Unassembled WGS sequence"/>
</dbReference>
<evidence type="ECO:0000313" key="2">
    <source>
        <dbReference type="EMBL" id="MCD2193590.1"/>
    </source>
</evidence>
<dbReference type="RefSeq" id="WP_230731880.1">
    <property type="nucleotide sequence ID" value="NZ_JAJNDB010000001.1"/>
</dbReference>
<feature type="region of interest" description="Disordered" evidence="1">
    <location>
        <begin position="129"/>
        <end position="172"/>
    </location>
</feature>
<proteinExistence type="predicted"/>
<sequence length="172" mass="18321">MTDPLAGVRAARLARDVAAGQLREQALHARGAGHSWDDIADALELTDTSDDSERCGQQLGELAWEWLIEHRPPAPGGRRGMPGSAVWVCTACRARVRDTGPYACHPDDRESGHASGCPRHRAALAAYRDELTDHDDDHDACDASDEAGDDPARGAALAPPIEDTTGHQKGTG</sequence>
<evidence type="ECO:0000313" key="3">
    <source>
        <dbReference type="Proteomes" id="UP001199469"/>
    </source>
</evidence>
<feature type="compositionally biased region" description="Basic and acidic residues" evidence="1">
    <location>
        <begin position="129"/>
        <end position="141"/>
    </location>
</feature>
<protein>
    <submittedName>
        <fullName evidence="2">Uncharacterized protein</fullName>
    </submittedName>
</protein>
<dbReference type="EMBL" id="JAJNDB010000001">
    <property type="protein sequence ID" value="MCD2193590.1"/>
    <property type="molecule type" value="Genomic_DNA"/>
</dbReference>
<reference evidence="2 3" key="1">
    <citation type="submission" date="2021-11" db="EMBL/GenBank/DDBJ databases">
        <title>Draft genome sequence of Actinomycetospora sp. SF1 isolated from the rhizosphere soil.</title>
        <authorList>
            <person name="Duangmal K."/>
            <person name="Chantavorakit T."/>
        </authorList>
    </citation>
    <scope>NUCLEOTIDE SEQUENCE [LARGE SCALE GENOMIC DNA]</scope>
    <source>
        <strain evidence="2 3">TBRC 5722</strain>
    </source>
</reference>
<name>A0ABS8P5Q0_9PSEU</name>
<comment type="caution">
    <text evidence="2">The sequence shown here is derived from an EMBL/GenBank/DDBJ whole genome shotgun (WGS) entry which is preliminary data.</text>
</comment>
<evidence type="ECO:0000256" key="1">
    <source>
        <dbReference type="SAM" id="MobiDB-lite"/>
    </source>
</evidence>
<organism evidence="2 3">
    <name type="scientific">Actinomycetospora endophytica</name>
    <dbReference type="NCBI Taxonomy" id="2291215"/>
    <lineage>
        <taxon>Bacteria</taxon>
        <taxon>Bacillati</taxon>
        <taxon>Actinomycetota</taxon>
        <taxon>Actinomycetes</taxon>
        <taxon>Pseudonocardiales</taxon>
        <taxon>Pseudonocardiaceae</taxon>
        <taxon>Actinomycetospora</taxon>
    </lineage>
</organism>
<accession>A0ABS8P5Q0</accession>
<keyword evidence="3" id="KW-1185">Reference proteome</keyword>